<feature type="transmembrane region" description="Helical" evidence="2">
    <location>
        <begin position="12"/>
        <end position="39"/>
    </location>
</feature>
<keyword evidence="2" id="KW-1133">Transmembrane helix</keyword>
<evidence type="ECO:0000313" key="3">
    <source>
        <dbReference type="EMBL" id="ETV70615.1"/>
    </source>
</evidence>
<dbReference type="GeneID" id="20815983"/>
<dbReference type="EMBL" id="KI913165">
    <property type="protein sequence ID" value="ETV70614.1"/>
    <property type="molecule type" value="Genomic_DNA"/>
</dbReference>
<proteinExistence type="predicted"/>
<reference evidence="3" key="1">
    <citation type="submission" date="2013-12" db="EMBL/GenBank/DDBJ databases">
        <title>The Genome Sequence of Aphanomyces astaci APO3.</title>
        <authorList>
            <consortium name="The Broad Institute Genomics Platform"/>
            <person name="Russ C."/>
            <person name="Tyler B."/>
            <person name="van West P."/>
            <person name="Dieguez-Uribeondo J."/>
            <person name="Young S.K."/>
            <person name="Zeng Q."/>
            <person name="Gargeya S."/>
            <person name="Fitzgerald M."/>
            <person name="Abouelleil A."/>
            <person name="Alvarado L."/>
            <person name="Chapman S.B."/>
            <person name="Gainer-Dewar J."/>
            <person name="Goldberg J."/>
            <person name="Griggs A."/>
            <person name="Gujja S."/>
            <person name="Hansen M."/>
            <person name="Howarth C."/>
            <person name="Imamovic A."/>
            <person name="Ireland A."/>
            <person name="Larimer J."/>
            <person name="McCowan C."/>
            <person name="Murphy C."/>
            <person name="Pearson M."/>
            <person name="Poon T.W."/>
            <person name="Priest M."/>
            <person name="Roberts A."/>
            <person name="Saif S."/>
            <person name="Shea T."/>
            <person name="Sykes S."/>
            <person name="Wortman J."/>
            <person name="Nusbaum C."/>
            <person name="Birren B."/>
        </authorList>
    </citation>
    <scope>NUCLEOTIDE SEQUENCE [LARGE SCALE GENOMIC DNA]</scope>
    <source>
        <strain evidence="3">APO3</strain>
    </source>
</reference>
<dbReference type="AlphaFoldDB" id="W4FSY5"/>
<protein>
    <submittedName>
        <fullName evidence="3">Uncharacterized protein</fullName>
    </submittedName>
</protein>
<sequence>MVVVAGANVVLGSFVVVVVAVVVGGFVMGVAVVTGAAVVTTGGASVGRGVSSAVEGVGLAHDPPAPILGSPFTSTNQLLSHNEANPSGKNAPALGPSWASAVRPLQVPSLSPGTLSHKL</sequence>
<dbReference type="RefSeq" id="XP_009839997.1">
    <property type="nucleotide sequence ID" value="XM_009841695.1"/>
</dbReference>
<keyword evidence="2" id="KW-0812">Transmembrane</keyword>
<accession>W4FSY5</accession>
<evidence type="ECO:0000256" key="1">
    <source>
        <dbReference type="SAM" id="MobiDB-lite"/>
    </source>
</evidence>
<name>W4FSY5_APHAT</name>
<dbReference type="RefSeq" id="XP_009839998.1">
    <property type="nucleotide sequence ID" value="XM_009841696.1"/>
</dbReference>
<feature type="compositionally biased region" description="Polar residues" evidence="1">
    <location>
        <begin position="71"/>
        <end position="88"/>
    </location>
</feature>
<keyword evidence="2" id="KW-0472">Membrane</keyword>
<feature type="region of interest" description="Disordered" evidence="1">
    <location>
        <begin position="68"/>
        <end position="95"/>
    </location>
</feature>
<gene>
    <name evidence="3" type="ORF">H257_13987</name>
</gene>
<evidence type="ECO:0000256" key="2">
    <source>
        <dbReference type="SAM" id="Phobius"/>
    </source>
</evidence>
<organism evidence="3">
    <name type="scientific">Aphanomyces astaci</name>
    <name type="common">Crayfish plague agent</name>
    <dbReference type="NCBI Taxonomy" id="112090"/>
    <lineage>
        <taxon>Eukaryota</taxon>
        <taxon>Sar</taxon>
        <taxon>Stramenopiles</taxon>
        <taxon>Oomycota</taxon>
        <taxon>Saprolegniomycetes</taxon>
        <taxon>Saprolegniales</taxon>
        <taxon>Verrucalvaceae</taxon>
        <taxon>Aphanomyces</taxon>
    </lineage>
</organism>
<dbReference type="VEuPathDB" id="FungiDB:H257_13987"/>
<dbReference type="EMBL" id="KI913165">
    <property type="protein sequence ID" value="ETV70615.1"/>
    <property type="molecule type" value="Genomic_DNA"/>
</dbReference>